<evidence type="ECO:0000313" key="2">
    <source>
        <dbReference type="Proteomes" id="UP000814128"/>
    </source>
</evidence>
<reference evidence="1" key="1">
    <citation type="submission" date="2021-02" db="EMBL/GenBank/DDBJ databases">
        <authorList>
            <consortium name="DOE Joint Genome Institute"/>
            <person name="Ahrendt S."/>
            <person name="Looney B.P."/>
            <person name="Miyauchi S."/>
            <person name="Morin E."/>
            <person name="Drula E."/>
            <person name="Courty P.E."/>
            <person name="Chicoki N."/>
            <person name="Fauchery L."/>
            <person name="Kohler A."/>
            <person name="Kuo A."/>
            <person name="Labutti K."/>
            <person name="Pangilinan J."/>
            <person name="Lipzen A."/>
            <person name="Riley R."/>
            <person name="Andreopoulos W."/>
            <person name="He G."/>
            <person name="Johnson J."/>
            <person name="Barry K.W."/>
            <person name="Grigoriev I.V."/>
            <person name="Nagy L."/>
            <person name="Hibbett D."/>
            <person name="Henrissat B."/>
            <person name="Matheny P.B."/>
            <person name="Labbe J."/>
            <person name="Martin F."/>
        </authorList>
    </citation>
    <scope>NUCLEOTIDE SEQUENCE</scope>
    <source>
        <strain evidence="1">EC-137</strain>
    </source>
</reference>
<accession>A0ACB8QLT8</accession>
<gene>
    <name evidence="1" type="ORF">K488DRAFT_37505</name>
</gene>
<evidence type="ECO:0000313" key="1">
    <source>
        <dbReference type="EMBL" id="KAI0032612.1"/>
    </source>
</evidence>
<dbReference type="EMBL" id="MU273541">
    <property type="protein sequence ID" value="KAI0032612.1"/>
    <property type="molecule type" value="Genomic_DNA"/>
</dbReference>
<comment type="caution">
    <text evidence="1">The sequence shown here is derived from an EMBL/GenBank/DDBJ whole genome shotgun (WGS) entry which is preliminary data.</text>
</comment>
<reference evidence="1" key="2">
    <citation type="journal article" date="2022" name="New Phytol.">
        <title>Evolutionary transition to the ectomycorrhizal habit in the genomes of a hyperdiverse lineage of mushroom-forming fungi.</title>
        <authorList>
            <person name="Looney B."/>
            <person name="Miyauchi S."/>
            <person name="Morin E."/>
            <person name="Drula E."/>
            <person name="Courty P.E."/>
            <person name="Kohler A."/>
            <person name="Kuo A."/>
            <person name="LaButti K."/>
            <person name="Pangilinan J."/>
            <person name="Lipzen A."/>
            <person name="Riley R."/>
            <person name="Andreopoulos W."/>
            <person name="He G."/>
            <person name="Johnson J."/>
            <person name="Nolan M."/>
            <person name="Tritt A."/>
            <person name="Barry K.W."/>
            <person name="Grigoriev I.V."/>
            <person name="Nagy L.G."/>
            <person name="Hibbett D."/>
            <person name="Henrissat B."/>
            <person name="Matheny P.B."/>
            <person name="Labbe J."/>
            <person name="Martin F.M."/>
        </authorList>
    </citation>
    <scope>NUCLEOTIDE SEQUENCE</scope>
    <source>
        <strain evidence="1">EC-137</strain>
    </source>
</reference>
<proteinExistence type="predicted"/>
<sequence>DPLAAAIAPPADESEGARTERLAAEAEALQVSEQIDAQIERERAALKKAPKAVKLLLLAVLFPGKSTTLKNFQLMASPKAFKSERVIWRAVIQLNVVRSIHLILTLLTEAHAAQTAAQSPSFRPTGLPDSHSPPPAVRLPRLTPELLRLKIRLSPLVQVEEALVRRLQISSGQENVVSVRAQEHAGIVGREIAVHSASGWKGNFVARMLAGKQKTDDGDGIDWDDPDDPGRVIHACKDDMIGLWEDPIVRELLETKQMRMQEMSGFFLDSLDRVAGERYVPSDDDILRARIKTLGIAEYRFNLETSGNILERQWVVYDVGGHTSLVPKWAAYFDDVNAIIFLAPISCFDQTLEEDERTNRIEDSVNLWRTIVSNRLLAKTNMILFLNKCDILRQKLASGVQFGRFITSYGSRPNTFEATSGYLKRKFQQIFADHSPERRPFYCNFTSVTDPKSTSILLRDVTEIVLREHLNKSALV</sequence>
<name>A0ACB8QLT8_9AGAM</name>
<feature type="non-terminal residue" evidence="1">
    <location>
        <position position="476"/>
    </location>
</feature>
<dbReference type="Proteomes" id="UP000814128">
    <property type="component" value="Unassembled WGS sequence"/>
</dbReference>
<feature type="non-terminal residue" evidence="1">
    <location>
        <position position="1"/>
    </location>
</feature>
<keyword evidence="2" id="KW-1185">Reference proteome</keyword>
<protein>
    <submittedName>
        <fullName evidence="1">Guanine nucleotide binding protein, alpha subunit</fullName>
    </submittedName>
</protein>
<organism evidence="1 2">
    <name type="scientific">Vararia minispora EC-137</name>
    <dbReference type="NCBI Taxonomy" id="1314806"/>
    <lineage>
        <taxon>Eukaryota</taxon>
        <taxon>Fungi</taxon>
        <taxon>Dikarya</taxon>
        <taxon>Basidiomycota</taxon>
        <taxon>Agaricomycotina</taxon>
        <taxon>Agaricomycetes</taxon>
        <taxon>Russulales</taxon>
        <taxon>Lachnocladiaceae</taxon>
        <taxon>Vararia</taxon>
    </lineage>
</organism>